<dbReference type="SUPFAM" id="SSF48230">
    <property type="entry name" value="Chondroitin AC/alginate lyase"/>
    <property type="match status" value="1"/>
</dbReference>
<gene>
    <name evidence="2" type="ORF">QJ522_06885</name>
</gene>
<dbReference type="AlphaFoldDB" id="A0AAW6TVX1"/>
<dbReference type="PANTHER" id="PTHR40616">
    <property type="entry name" value="LINALOOL DEHYDRATASE_ISOMERASE DOMAIN-CONTAINING PROTEIN"/>
    <property type="match status" value="1"/>
</dbReference>
<comment type="caution">
    <text evidence="2">The sequence shown here is derived from an EMBL/GenBank/DDBJ whole genome shotgun (WGS) entry which is preliminary data.</text>
</comment>
<dbReference type="InterPro" id="IPR008929">
    <property type="entry name" value="Chondroitin_lyas"/>
</dbReference>
<name>A0AAW6TVX1_9BACT</name>
<keyword evidence="3" id="KW-1185">Reference proteome</keyword>
<keyword evidence="1" id="KW-0732">Signal</keyword>
<dbReference type="RefSeq" id="WP_349244174.1">
    <property type="nucleotide sequence ID" value="NZ_JASCXX010000006.1"/>
</dbReference>
<evidence type="ECO:0000256" key="1">
    <source>
        <dbReference type="SAM" id="SignalP"/>
    </source>
</evidence>
<evidence type="ECO:0008006" key="4">
    <source>
        <dbReference type="Google" id="ProtNLM"/>
    </source>
</evidence>
<evidence type="ECO:0000313" key="2">
    <source>
        <dbReference type="EMBL" id="MDI6448765.1"/>
    </source>
</evidence>
<accession>A0AAW6TVX1</accession>
<proteinExistence type="predicted"/>
<evidence type="ECO:0000313" key="3">
    <source>
        <dbReference type="Proteomes" id="UP001431776"/>
    </source>
</evidence>
<dbReference type="Gene3D" id="1.50.10.100">
    <property type="entry name" value="Chondroitin AC/alginate lyase"/>
    <property type="match status" value="1"/>
</dbReference>
<dbReference type="Proteomes" id="UP001431776">
    <property type="component" value="Unassembled WGS sequence"/>
</dbReference>
<feature type="chain" id="PRO_5043554885" description="Heparin-sulfate lyase N-terminal domain-containing protein" evidence="1">
    <location>
        <begin position="24"/>
        <end position="623"/>
    </location>
</feature>
<protein>
    <recommendedName>
        <fullName evidence="4">Heparin-sulfate lyase N-terminal domain-containing protein</fullName>
    </recommendedName>
</protein>
<dbReference type="EMBL" id="JASCXX010000006">
    <property type="protein sequence ID" value="MDI6448765.1"/>
    <property type="molecule type" value="Genomic_DNA"/>
</dbReference>
<sequence length="623" mass="70510">MMGCRQIAWLGLLAVTYCASCFGAEFFPTSARREGFLKALARQDANYDEAEKMLAGPFSSPGYHTTLDSGTVHRTRDSLVYAVALLDSGDPNRLERAERILDRVIDLQDQDPASRTYGIWSWFLEEPLSQMSPPDWNWADFCGTQLLQVAIDHMDRLPEELQVKVRQSILHAARSIRRRNVGPGYTNIAIMGTYVTLIAGERFDDRELLDYGKQRLQRFRDYTEEKGSFSEYNSPTYTVVAIHELTRILAHVKDGESKRLVEELNRFAWYHLARRFHVPTEQWAGPHSRSYATLLRPSTLAFIQRGTDGAVRFLSEAEAYESIDAHRIPIDCPEDLLPYFLSLTEPREEIEAFVMNPSGEHDLIGRTYLHPDFTLGSINCGDLWNQRRPLVAYWNTSAGPAAMRVRFLHDGYDYASASLFTIQDAADVLGAVVFATDRGDTHISLDRIANGTIQARDLRMRLQFEGAAHDLKLPDQVRIGDLITLESGRMQARFCVHAAQIDDLHVRMETGRDDDGVWVDVVLYNGVTREFDFNKIVAAGVVFTLSVTRSAAPMQVADPVVFKTMASTIIVEGEVIPPRDKWQWRRSGKTPLILTVPMTPLPTKRQTTATTAQIDVEDPWKSF</sequence>
<feature type="signal peptide" evidence="1">
    <location>
        <begin position="1"/>
        <end position="23"/>
    </location>
</feature>
<dbReference type="PANTHER" id="PTHR40616:SF1">
    <property type="entry name" value="LINALOOL DEHYDRATASE_ISOMERASE DOMAIN-CONTAINING PROTEIN"/>
    <property type="match status" value="1"/>
</dbReference>
<organism evidence="2 3">
    <name type="scientific">Anaerobaca lacustris</name>
    <dbReference type="NCBI Taxonomy" id="3044600"/>
    <lineage>
        <taxon>Bacteria</taxon>
        <taxon>Pseudomonadati</taxon>
        <taxon>Planctomycetota</taxon>
        <taxon>Phycisphaerae</taxon>
        <taxon>Sedimentisphaerales</taxon>
        <taxon>Anaerobacaceae</taxon>
        <taxon>Anaerobaca</taxon>
    </lineage>
</organism>
<reference evidence="2" key="1">
    <citation type="submission" date="2023-05" db="EMBL/GenBank/DDBJ databases">
        <title>Anaerotaeda fermentans gen. nov., sp. nov., a novel anaerobic planctomycete of the new family within the order Sedimentisphaerales isolated from Taman Peninsula, Russia.</title>
        <authorList>
            <person name="Khomyakova M.A."/>
            <person name="Merkel A.Y."/>
            <person name="Slobodkin A.I."/>
        </authorList>
    </citation>
    <scope>NUCLEOTIDE SEQUENCE</scope>
    <source>
        <strain evidence="2">M17dextr</strain>
    </source>
</reference>